<dbReference type="CDD" id="cd00118">
    <property type="entry name" value="LysM"/>
    <property type="match status" value="2"/>
</dbReference>
<protein>
    <recommendedName>
        <fullName evidence="4">Peptidoglycan hydrolase</fullName>
    </recommendedName>
</protein>
<dbReference type="EMBL" id="JBHTIC010000002">
    <property type="protein sequence ID" value="MFD0760821.1"/>
    <property type="molecule type" value="Genomic_DNA"/>
</dbReference>
<dbReference type="SUPFAM" id="SSF54106">
    <property type="entry name" value="LysM domain"/>
    <property type="match status" value="2"/>
</dbReference>
<evidence type="ECO:0000256" key="4">
    <source>
        <dbReference type="ARBA" id="ARBA00032108"/>
    </source>
</evidence>
<organism evidence="6 7">
    <name type="scientific">Lutibacter aestuarii</name>
    <dbReference type="NCBI Taxonomy" id="861111"/>
    <lineage>
        <taxon>Bacteria</taxon>
        <taxon>Pseudomonadati</taxon>
        <taxon>Bacteroidota</taxon>
        <taxon>Flavobacteriia</taxon>
        <taxon>Flavobacteriales</taxon>
        <taxon>Flavobacteriaceae</taxon>
        <taxon>Lutibacter</taxon>
    </lineage>
</organism>
<dbReference type="InterPro" id="IPR002901">
    <property type="entry name" value="MGlyc_endo_b_GlcNAc-like_dom"/>
</dbReference>
<feature type="domain" description="LysM" evidence="5">
    <location>
        <begin position="265"/>
        <end position="308"/>
    </location>
</feature>
<evidence type="ECO:0000256" key="1">
    <source>
        <dbReference type="ARBA" id="ARBA00022529"/>
    </source>
</evidence>
<dbReference type="Gene3D" id="3.10.350.10">
    <property type="entry name" value="LysM domain"/>
    <property type="match status" value="2"/>
</dbReference>
<dbReference type="InterPro" id="IPR051056">
    <property type="entry name" value="Glycosyl_Hydrolase_73"/>
</dbReference>
<dbReference type="Pfam" id="PF01832">
    <property type="entry name" value="Glucosaminidase"/>
    <property type="match status" value="1"/>
</dbReference>
<dbReference type="SMART" id="SM00047">
    <property type="entry name" value="LYZ2"/>
    <property type="match status" value="1"/>
</dbReference>
<dbReference type="Pfam" id="PF01476">
    <property type="entry name" value="LysM"/>
    <property type="match status" value="2"/>
</dbReference>
<proteinExistence type="predicted"/>
<dbReference type="PANTHER" id="PTHR33308:SF9">
    <property type="entry name" value="PEPTIDOGLYCAN HYDROLASE FLGJ"/>
    <property type="match status" value="1"/>
</dbReference>
<dbReference type="SMART" id="SM00257">
    <property type="entry name" value="LysM"/>
    <property type="match status" value="2"/>
</dbReference>
<evidence type="ECO:0000256" key="2">
    <source>
        <dbReference type="ARBA" id="ARBA00022638"/>
    </source>
</evidence>
<gene>
    <name evidence="6" type="ORF">ACFQZW_01870</name>
</gene>
<name>A0ABW2Z4G5_9FLAO</name>
<dbReference type="InterPro" id="IPR018392">
    <property type="entry name" value="LysM"/>
</dbReference>
<evidence type="ECO:0000313" key="7">
    <source>
        <dbReference type="Proteomes" id="UP001597032"/>
    </source>
</evidence>
<evidence type="ECO:0000256" key="3">
    <source>
        <dbReference type="ARBA" id="ARBA00022801"/>
    </source>
</evidence>
<sequence>MAKASKVKQKEVIIEQKTNNPISKRSQIQPTIKDATLAYIEKYKQTAMDEMKIYKIPASITLAQGILESSSGKSELTRKSNNHFGIKCHRGWEGDKTYHDDDAKGECFRVYKDPSKSFRDHSLFLKHRSRYSKLFKYNQGDYVAWAKGLSEAGYATDRRYPAKLIALIEKYDLHKYDTQVLGTAFKIDEEVKERIVFKESNKEIENLAEGFHRVKTKETLFSISKKYGLTVKELKKLNKLRSNNLYVGQKLQVVDNKTIVNKKTTTHNVKEGDTLYSISKKYNLTIQELKILNGLNSNNISVGQTLLITK</sequence>
<dbReference type="Proteomes" id="UP001597032">
    <property type="component" value="Unassembled WGS sequence"/>
</dbReference>
<accession>A0ABW2Z4G5</accession>
<keyword evidence="2" id="KW-0081">Bacteriolytic enzyme</keyword>
<evidence type="ECO:0000259" key="5">
    <source>
        <dbReference type="PROSITE" id="PS51782"/>
    </source>
</evidence>
<reference evidence="7" key="1">
    <citation type="journal article" date="2019" name="Int. J. Syst. Evol. Microbiol.">
        <title>The Global Catalogue of Microorganisms (GCM) 10K type strain sequencing project: providing services to taxonomists for standard genome sequencing and annotation.</title>
        <authorList>
            <consortium name="The Broad Institute Genomics Platform"/>
            <consortium name="The Broad Institute Genome Sequencing Center for Infectious Disease"/>
            <person name="Wu L."/>
            <person name="Ma J."/>
        </authorList>
    </citation>
    <scope>NUCLEOTIDE SEQUENCE [LARGE SCALE GENOMIC DNA]</scope>
    <source>
        <strain evidence="7">CCUG 60022</strain>
    </source>
</reference>
<dbReference type="Gene3D" id="1.10.530.10">
    <property type="match status" value="1"/>
</dbReference>
<dbReference type="RefSeq" id="WP_386781372.1">
    <property type="nucleotide sequence ID" value="NZ_JBHTIC010000002.1"/>
</dbReference>
<keyword evidence="1" id="KW-0929">Antimicrobial</keyword>
<feature type="domain" description="LysM" evidence="5">
    <location>
        <begin position="210"/>
        <end position="253"/>
    </location>
</feature>
<evidence type="ECO:0000313" key="6">
    <source>
        <dbReference type="EMBL" id="MFD0760821.1"/>
    </source>
</evidence>
<keyword evidence="3" id="KW-0378">Hydrolase</keyword>
<dbReference type="InterPro" id="IPR036779">
    <property type="entry name" value="LysM_dom_sf"/>
</dbReference>
<dbReference type="PANTHER" id="PTHR33308">
    <property type="entry name" value="PEPTIDOGLYCAN HYDROLASE FLGJ"/>
    <property type="match status" value="1"/>
</dbReference>
<comment type="caution">
    <text evidence="6">The sequence shown here is derived from an EMBL/GenBank/DDBJ whole genome shotgun (WGS) entry which is preliminary data.</text>
</comment>
<dbReference type="PROSITE" id="PS51782">
    <property type="entry name" value="LYSM"/>
    <property type="match status" value="2"/>
</dbReference>
<keyword evidence="7" id="KW-1185">Reference proteome</keyword>